<comment type="caution">
    <text evidence="1">The sequence shown here is derived from an EMBL/GenBank/DDBJ whole genome shotgun (WGS) entry which is preliminary data.</text>
</comment>
<protein>
    <submittedName>
        <fullName evidence="1">Uncharacterized protein</fullName>
    </submittedName>
</protein>
<organism evidence="1 2">
    <name type="scientific">Sessilibacter corallicola</name>
    <dbReference type="NCBI Taxonomy" id="2904075"/>
    <lineage>
        <taxon>Bacteria</taxon>
        <taxon>Pseudomonadati</taxon>
        <taxon>Pseudomonadota</taxon>
        <taxon>Gammaproteobacteria</taxon>
        <taxon>Cellvibrionales</taxon>
        <taxon>Cellvibrionaceae</taxon>
        <taxon>Sessilibacter</taxon>
    </lineage>
</organism>
<dbReference type="RefSeq" id="WP_353301860.1">
    <property type="nucleotide sequence ID" value="NZ_BAABWN010000002.1"/>
</dbReference>
<dbReference type="Proteomes" id="UP001465153">
    <property type="component" value="Unassembled WGS sequence"/>
</dbReference>
<proteinExistence type="predicted"/>
<evidence type="ECO:0000313" key="2">
    <source>
        <dbReference type="Proteomes" id="UP001465153"/>
    </source>
</evidence>
<name>A0ABQ0A6D0_9GAMM</name>
<accession>A0ABQ0A6D0</accession>
<keyword evidence="2" id="KW-1185">Reference proteome</keyword>
<evidence type="ECO:0000313" key="1">
    <source>
        <dbReference type="EMBL" id="GAA6167145.1"/>
    </source>
</evidence>
<gene>
    <name evidence="1" type="ORF">NBRC116591_09550</name>
</gene>
<sequence length="117" mass="13126">MITKYLFIIFMILALSACEKVYDPITPPPKPDSVPMDSIWVGGLDGGVFINMKLTENSPAEYWGEIYYISGDLSYRGNFLLLPQTEDGFEIDDPSVYQGWDGDTIYLSGNRQLSAVE</sequence>
<reference evidence="1 2" key="1">
    <citation type="submission" date="2024-04" db="EMBL/GenBank/DDBJ databases">
        <title>Draft genome sequence of Sessilibacter corallicola NBRC 116591.</title>
        <authorList>
            <person name="Miyakawa T."/>
            <person name="Kusuya Y."/>
            <person name="Miura T."/>
        </authorList>
    </citation>
    <scope>NUCLEOTIDE SEQUENCE [LARGE SCALE GENOMIC DNA]</scope>
    <source>
        <strain evidence="1 2">KU-00831-HH</strain>
    </source>
</reference>
<dbReference type="PROSITE" id="PS51257">
    <property type="entry name" value="PROKAR_LIPOPROTEIN"/>
    <property type="match status" value="1"/>
</dbReference>
<dbReference type="EMBL" id="BAABWN010000002">
    <property type="protein sequence ID" value="GAA6167145.1"/>
    <property type="molecule type" value="Genomic_DNA"/>
</dbReference>